<reference evidence="1 2" key="1">
    <citation type="submission" date="2024-01" db="EMBL/GenBank/DDBJ databases">
        <title>A draft genome for a cacao thread blight-causing isolate of Paramarasmius palmivorus.</title>
        <authorList>
            <person name="Baruah I.K."/>
            <person name="Bukari Y."/>
            <person name="Amoako-Attah I."/>
            <person name="Meinhardt L.W."/>
            <person name="Bailey B.A."/>
            <person name="Cohen S.P."/>
        </authorList>
    </citation>
    <scope>NUCLEOTIDE SEQUENCE [LARGE SCALE GENOMIC DNA]</scope>
    <source>
        <strain evidence="1 2">GH-12</strain>
    </source>
</reference>
<dbReference type="EMBL" id="JAYKXP010000117">
    <property type="protein sequence ID" value="KAK7025329.1"/>
    <property type="molecule type" value="Genomic_DNA"/>
</dbReference>
<keyword evidence="2" id="KW-1185">Reference proteome</keyword>
<dbReference type="AlphaFoldDB" id="A0AAW0BJF0"/>
<dbReference type="Proteomes" id="UP001383192">
    <property type="component" value="Unassembled WGS sequence"/>
</dbReference>
<proteinExistence type="predicted"/>
<sequence>MLTLLALGRKSKNGEPVISQPVPGALNSSISNDLYYSKARPRFIASMPFPGYREKKDKAIAKLLSSTFMDDNASYWTSTLSVTVLVSSGIENLQVTVMFDEDSQALAGGILNLAMRPFVDHEYPKLSPAHFIDSVQDTTDT</sequence>
<organism evidence="1 2">
    <name type="scientific">Paramarasmius palmivorus</name>
    <dbReference type="NCBI Taxonomy" id="297713"/>
    <lineage>
        <taxon>Eukaryota</taxon>
        <taxon>Fungi</taxon>
        <taxon>Dikarya</taxon>
        <taxon>Basidiomycota</taxon>
        <taxon>Agaricomycotina</taxon>
        <taxon>Agaricomycetes</taxon>
        <taxon>Agaricomycetidae</taxon>
        <taxon>Agaricales</taxon>
        <taxon>Marasmiineae</taxon>
        <taxon>Marasmiaceae</taxon>
        <taxon>Paramarasmius</taxon>
    </lineage>
</organism>
<evidence type="ECO:0000313" key="2">
    <source>
        <dbReference type="Proteomes" id="UP001383192"/>
    </source>
</evidence>
<protein>
    <submittedName>
        <fullName evidence="1">Uncharacterized protein</fullName>
    </submittedName>
</protein>
<name>A0AAW0BJF0_9AGAR</name>
<accession>A0AAW0BJF0</accession>
<comment type="caution">
    <text evidence="1">The sequence shown here is derived from an EMBL/GenBank/DDBJ whole genome shotgun (WGS) entry which is preliminary data.</text>
</comment>
<evidence type="ECO:0000313" key="1">
    <source>
        <dbReference type="EMBL" id="KAK7025329.1"/>
    </source>
</evidence>
<gene>
    <name evidence="1" type="ORF">VNI00_016111</name>
</gene>